<evidence type="ECO:0000313" key="2">
    <source>
        <dbReference type="Proteomes" id="UP000183561"/>
    </source>
</evidence>
<gene>
    <name evidence="1" type="ORF">SAMN04490239_6028</name>
</gene>
<keyword evidence="2" id="KW-1185">Reference proteome</keyword>
<protein>
    <submittedName>
        <fullName evidence="1">Uncharacterized protein</fullName>
    </submittedName>
</protein>
<dbReference type="AlphaFoldDB" id="A0A1H4WI88"/>
<dbReference type="EMBL" id="FNSV01000005">
    <property type="protein sequence ID" value="SEC93053.1"/>
    <property type="molecule type" value="Genomic_DNA"/>
</dbReference>
<reference evidence="2" key="1">
    <citation type="submission" date="2016-10" db="EMBL/GenBank/DDBJ databases">
        <authorList>
            <person name="Varghese N."/>
            <person name="Submissions S."/>
        </authorList>
    </citation>
    <scope>NUCLEOTIDE SEQUENCE [LARGE SCALE GENOMIC DNA]</scope>
    <source>
        <strain evidence="2">DSM 44498</strain>
    </source>
</reference>
<name>A0A1H4WI88_9NOCA</name>
<accession>A0A1H4WI88</accession>
<proteinExistence type="predicted"/>
<evidence type="ECO:0000313" key="1">
    <source>
        <dbReference type="EMBL" id="SEC93053.1"/>
    </source>
</evidence>
<sequence>MGSPEPQRDGTMFRRALDDRVLHWIEGTVKTPYWDIAAALYFPPGCDECASVWLANSINADR</sequence>
<organism evidence="1 2">
    <name type="scientific">Rhodococcus koreensis</name>
    <dbReference type="NCBI Taxonomy" id="99653"/>
    <lineage>
        <taxon>Bacteria</taxon>
        <taxon>Bacillati</taxon>
        <taxon>Actinomycetota</taxon>
        <taxon>Actinomycetes</taxon>
        <taxon>Mycobacteriales</taxon>
        <taxon>Nocardiaceae</taxon>
        <taxon>Rhodococcus</taxon>
    </lineage>
</organism>
<dbReference type="Proteomes" id="UP000183561">
    <property type="component" value="Unassembled WGS sequence"/>
</dbReference>